<dbReference type="Gramene" id="TuG1812G0100001594.01.T02">
    <property type="protein sequence ID" value="TuG1812G0100001594.01.T02.cds463034"/>
    <property type="gene ID" value="TuG1812G0100001594.01"/>
</dbReference>
<sequence>MKPADQVEIWEAILADPLDWLPSSVTIPPPSQVRVYILHLLCPHVSFLIS</sequence>
<evidence type="ECO:0000313" key="1">
    <source>
        <dbReference type="EnsemblPlants" id="TuG1812G0100001594.01.T02.cds463034"/>
    </source>
</evidence>
<reference evidence="2" key="1">
    <citation type="journal article" date="2013" name="Nature">
        <title>Draft genome of the wheat A-genome progenitor Triticum urartu.</title>
        <authorList>
            <person name="Ling H.Q."/>
            <person name="Zhao S."/>
            <person name="Liu D."/>
            <person name="Wang J."/>
            <person name="Sun H."/>
            <person name="Zhang C."/>
            <person name="Fan H."/>
            <person name="Li D."/>
            <person name="Dong L."/>
            <person name="Tao Y."/>
            <person name="Gao C."/>
            <person name="Wu H."/>
            <person name="Li Y."/>
            <person name="Cui Y."/>
            <person name="Guo X."/>
            <person name="Zheng S."/>
            <person name="Wang B."/>
            <person name="Yu K."/>
            <person name="Liang Q."/>
            <person name="Yang W."/>
            <person name="Lou X."/>
            <person name="Chen J."/>
            <person name="Feng M."/>
            <person name="Jian J."/>
            <person name="Zhang X."/>
            <person name="Luo G."/>
            <person name="Jiang Y."/>
            <person name="Liu J."/>
            <person name="Wang Z."/>
            <person name="Sha Y."/>
            <person name="Zhang B."/>
            <person name="Wu H."/>
            <person name="Tang D."/>
            <person name="Shen Q."/>
            <person name="Xue P."/>
            <person name="Zou S."/>
            <person name="Wang X."/>
            <person name="Liu X."/>
            <person name="Wang F."/>
            <person name="Yang Y."/>
            <person name="An X."/>
            <person name="Dong Z."/>
            <person name="Zhang K."/>
            <person name="Zhang X."/>
            <person name="Luo M.C."/>
            <person name="Dvorak J."/>
            <person name="Tong Y."/>
            <person name="Wang J."/>
            <person name="Yang H."/>
            <person name="Li Z."/>
            <person name="Wang D."/>
            <person name="Zhang A."/>
            <person name="Wang J."/>
        </authorList>
    </citation>
    <scope>NUCLEOTIDE SEQUENCE</scope>
    <source>
        <strain evidence="2">cv. G1812</strain>
    </source>
</reference>
<accession>A0A8R7P5L1</accession>
<proteinExistence type="predicted"/>
<dbReference type="AlphaFoldDB" id="A0A8R7P5L1"/>
<reference evidence="1" key="3">
    <citation type="submission" date="2022-06" db="UniProtKB">
        <authorList>
            <consortium name="EnsemblPlants"/>
        </authorList>
    </citation>
    <scope>IDENTIFICATION</scope>
</reference>
<name>A0A8R7P5L1_TRIUA</name>
<evidence type="ECO:0000313" key="2">
    <source>
        <dbReference type="Proteomes" id="UP000015106"/>
    </source>
</evidence>
<dbReference type="EnsemblPlants" id="TuG1812G0100001594.01.T02">
    <property type="protein sequence ID" value="TuG1812G0100001594.01.T02.cds463034"/>
    <property type="gene ID" value="TuG1812G0100001594.01"/>
</dbReference>
<reference evidence="1" key="2">
    <citation type="submission" date="2018-03" db="EMBL/GenBank/DDBJ databases">
        <title>The Triticum urartu genome reveals the dynamic nature of wheat genome evolution.</title>
        <authorList>
            <person name="Ling H."/>
            <person name="Ma B."/>
            <person name="Shi X."/>
            <person name="Liu H."/>
            <person name="Dong L."/>
            <person name="Sun H."/>
            <person name="Cao Y."/>
            <person name="Gao Q."/>
            <person name="Zheng S."/>
            <person name="Li Y."/>
            <person name="Yu Y."/>
            <person name="Du H."/>
            <person name="Qi M."/>
            <person name="Li Y."/>
            <person name="Yu H."/>
            <person name="Cui Y."/>
            <person name="Wang N."/>
            <person name="Chen C."/>
            <person name="Wu H."/>
            <person name="Zhao Y."/>
            <person name="Zhang J."/>
            <person name="Li Y."/>
            <person name="Zhou W."/>
            <person name="Zhang B."/>
            <person name="Hu W."/>
            <person name="Eijk M."/>
            <person name="Tang J."/>
            <person name="Witsenboer H."/>
            <person name="Zhao S."/>
            <person name="Li Z."/>
            <person name="Zhang A."/>
            <person name="Wang D."/>
            <person name="Liang C."/>
        </authorList>
    </citation>
    <scope>NUCLEOTIDE SEQUENCE [LARGE SCALE GENOMIC DNA]</scope>
    <source>
        <strain evidence="1">cv. G1812</strain>
    </source>
</reference>
<organism evidence="1 2">
    <name type="scientific">Triticum urartu</name>
    <name type="common">Red wild einkorn</name>
    <name type="synonym">Crithodium urartu</name>
    <dbReference type="NCBI Taxonomy" id="4572"/>
    <lineage>
        <taxon>Eukaryota</taxon>
        <taxon>Viridiplantae</taxon>
        <taxon>Streptophyta</taxon>
        <taxon>Embryophyta</taxon>
        <taxon>Tracheophyta</taxon>
        <taxon>Spermatophyta</taxon>
        <taxon>Magnoliopsida</taxon>
        <taxon>Liliopsida</taxon>
        <taxon>Poales</taxon>
        <taxon>Poaceae</taxon>
        <taxon>BOP clade</taxon>
        <taxon>Pooideae</taxon>
        <taxon>Triticodae</taxon>
        <taxon>Triticeae</taxon>
        <taxon>Triticinae</taxon>
        <taxon>Triticum</taxon>
    </lineage>
</organism>
<gene>
    <name evidence="1" type="primary">LOC125528743</name>
</gene>
<protein>
    <submittedName>
        <fullName evidence="1">Uncharacterized protein</fullName>
    </submittedName>
</protein>
<keyword evidence="2" id="KW-1185">Reference proteome</keyword>
<dbReference type="Proteomes" id="UP000015106">
    <property type="component" value="Chromosome 1"/>
</dbReference>